<comment type="caution">
    <text evidence="2">The sequence shown here is derived from an EMBL/GenBank/DDBJ whole genome shotgun (WGS) entry which is preliminary data.</text>
</comment>
<keyword evidence="1" id="KW-0472">Membrane</keyword>
<organism evidence="2 3">
    <name type="scientific">Leucosporidium creatinivorum</name>
    <dbReference type="NCBI Taxonomy" id="106004"/>
    <lineage>
        <taxon>Eukaryota</taxon>
        <taxon>Fungi</taxon>
        <taxon>Dikarya</taxon>
        <taxon>Basidiomycota</taxon>
        <taxon>Pucciniomycotina</taxon>
        <taxon>Microbotryomycetes</taxon>
        <taxon>Leucosporidiales</taxon>
        <taxon>Leucosporidium</taxon>
    </lineage>
</organism>
<evidence type="ECO:0000313" key="2">
    <source>
        <dbReference type="EMBL" id="ORY92587.1"/>
    </source>
</evidence>
<evidence type="ECO:0000313" key="3">
    <source>
        <dbReference type="Proteomes" id="UP000193467"/>
    </source>
</evidence>
<evidence type="ECO:0000256" key="1">
    <source>
        <dbReference type="SAM" id="Phobius"/>
    </source>
</evidence>
<keyword evidence="1" id="KW-1133">Transmembrane helix</keyword>
<dbReference type="InterPro" id="IPR011990">
    <property type="entry name" value="TPR-like_helical_dom_sf"/>
</dbReference>
<dbReference type="STRING" id="106004.A0A1Y2G5F8"/>
<dbReference type="InterPro" id="IPR040201">
    <property type="entry name" value="Mrg3-like"/>
</dbReference>
<gene>
    <name evidence="2" type="ORF">BCR35DRAFT_285936</name>
</gene>
<protein>
    <recommendedName>
        <fullName evidence="4">TPR domain protein</fullName>
    </recommendedName>
</protein>
<dbReference type="Gene3D" id="1.25.40.10">
    <property type="entry name" value="Tetratricopeptide repeat domain"/>
    <property type="match status" value="1"/>
</dbReference>
<dbReference type="PANTHER" id="PTHR28142">
    <property type="entry name" value="MITOCHONDRIAL INNER MEMBRANE I-AAA PROTEASE SUPERCOMPLEX SUBUNIT MGR3-RELATED"/>
    <property type="match status" value="1"/>
</dbReference>
<feature type="transmembrane region" description="Helical" evidence="1">
    <location>
        <begin position="64"/>
        <end position="84"/>
    </location>
</feature>
<keyword evidence="1" id="KW-0812">Transmembrane</keyword>
<dbReference type="AlphaFoldDB" id="A0A1Y2G5F8"/>
<keyword evidence="3" id="KW-1185">Reference proteome</keyword>
<dbReference type="InParanoid" id="A0A1Y2G5F8"/>
<dbReference type="Proteomes" id="UP000193467">
    <property type="component" value="Unassembled WGS sequence"/>
</dbReference>
<reference evidence="2 3" key="1">
    <citation type="submission" date="2016-07" db="EMBL/GenBank/DDBJ databases">
        <title>Pervasive Adenine N6-methylation of Active Genes in Fungi.</title>
        <authorList>
            <consortium name="DOE Joint Genome Institute"/>
            <person name="Mondo S.J."/>
            <person name="Dannebaum R.O."/>
            <person name="Kuo R.C."/>
            <person name="Labutti K."/>
            <person name="Haridas S."/>
            <person name="Kuo A."/>
            <person name="Salamov A."/>
            <person name="Ahrendt S.R."/>
            <person name="Lipzen A."/>
            <person name="Sullivan W."/>
            <person name="Andreopoulos W.B."/>
            <person name="Clum A."/>
            <person name="Lindquist E."/>
            <person name="Daum C."/>
            <person name="Ramamoorthy G.K."/>
            <person name="Gryganskyi A."/>
            <person name="Culley D."/>
            <person name="Magnuson J.K."/>
            <person name="James T.Y."/>
            <person name="O'Malley M.A."/>
            <person name="Stajich J.E."/>
            <person name="Spatafora J.W."/>
            <person name="Visel A."/>
            <person name="Grigoriev I.V."/>
        </authorList>
    </citation>
    <scope>NUCLEOTIDE SEQUENCE [LARGE SCALE GENOMIC DNA]</scope>
    <source>
        <strain evidence="2 3">62-1032</strain>
    </source>
</reference>
<dbReference type="OrthoDB" id="10050400at2759"/>
<proteinExistence type="predicted"/>
<evidence type="ECO:0008006" key="4">
    <source>
        <dbReference type="Google" id="ProtNLM"/>
    </source>
</evidence>
<dbReference type="EMBL" id="MCGR01000001">
    <property type="protein sequence ID" value="ORY92587.1"/>
    <property type="molecule type" value="Genomic_DNA"/>
</dbReference>
<dbReference type="PANTHER" id="PTHR28142:SF1">
    <property type="entry name" value="MITOCHONDRIAL INNER MEMBRANE I-AAA PROTEASE SUPERCOMPLEX SUBUNIT MGR3-RELATED"/>
    <property type="match status" value="1"/>
</dbReference>
<name>A0A1Y2G5F8_9BASI</name>
<sequence>MASRTSSTLLQRCCTVSLPRSTTATLRLRPTSFSSPLRLSSVRHASYYPHLEPKPKKGVKLGHVFSVLALMGIGVTGFGLYDFYQSFTAFPSPIRAHLRTALRAINDGPAAYPRAEASFRAAYDLALELSAKGELGTREEALMKASGVAIRWGGMWEEAGELGKAAEVYQKGLEEVLKAVHAGGASKKEVMRSVAISMKLGDICVRMGGKEDLKIAEERYTWCVQEMMRLKMTPEQLEMVKVEMEGGPKEEGAAAEGKKDELETDLPSWAGDVQLVAGMERLGELYAKLGNVEYAKPLLQQTIALLLPPPPKDGSKRVIPPIPTRCHAATLMNNLSSVLVSAPSPSDKAIEDALRWSAQALTVSSKTRKDAEAARKGKVVPLAEREEAECELVAVVSTYNLGKLSELQEDKAAAKAWFEQSRAQSVRIGSREGVEQSRSALARL</sequence>
<accession>A0A1Y2G5F8</accession>